<reference evidence="1 2" key="1">
    <citation type="submission" date="2015-03" db="EMBL/GenBank/DDBJ databases">
        <title>Genome assembly of Sandaracinus amylolyticus DSM 53668.</title>
        <authorList>
            <person name="Sharma G."/>
            <person name="Subramanian S."/>
        </authorList>
    </citation>
    <scope>NUCLEOTIDE SEQUENCE [LARGE SCALE GENOMIC DNA]</scope>
    <source>
        <strain evidence="1 2">DSM 53668</strain>
    </source>
</reference>
<evidence type="ECO:0000313" key="2">
    <source>
        <dbReference type="Proteomes" id="UP000034883"/>
    </source>
</evidence>
<dbReference type="Proteomes" id="UP000034883">
    <property type="component" value="Chromosome"/>
</dbReference>
<keyword evidence="2" id="KW-1185">Reference proteome</keyword>
<evidence type="ECO:0008006" key="3">
    <source>
        <dbReference type="Google" id="ProtNLM"/>
    </source>
</evidence>
<accession>A0A0F6YL17</accession>
<evidence type="ECO:0000313" key="1">
    <source>
        <dbReference type="EMBL" id="AKF08807.1"/>
    </source>
</evidence>
<dbReference type="EMBL" id="CP011125">
    <property type="protein sequence ID" value="AKF08807.1"/>
    <property type="molecule type" value="Genomic_DNA"/>
</dbReference>
<dbReference type="KEGG" id="samy:DB32_005956"/>
<dbReference type="AlphaFoldDB" id="A0A0F6YL17"/>
<organism evidence="1 2">
    <name type="scientific">Sandaracinus amylolyticus</name>
    <dbReference type="NCBI Taxonomy" id="927083"/>
    <lineage>
        <taxon>Bacteria</taxon>
        <taxon>Pseudomonadati</taxon>
        <taxon>Myxococcota</taxon>
        <taxon>Polyangia</taxon>
        <taxon>Polyangiales</taxon>
        <taxon>Sandaracinaceae</taxon>
        <taxon>Sandaracinus</taxon>
    </lineage>
</organism>
<protein>
    <recommendedName>
        <fullName evidence="3">DUF1440 domain-containing protein</fullName>
    </recommendedName>
</protein>
<proteinExistence type="predicted"/>
<gene>
    <name evidence="1" type="ORF">DB32_005956</name>
</gene>
<dbReference type="RefSeq" id="WP_053235910.1">
    <property type="nucleotide sequence ID" value="NZ_CP011125.1"/>
</dbReference>
<name>A0A0F6YL17_9BACT</name>
<dbReference type="OrthoDB" id="1629003at2"/>
<sequence>MSSPLGSVVRGLAAGILGSAAQDVFFALTSRIAPKPPEGVFVPPEPEQLEESAPETVARRAAALLQRPLPVDKARAGHAVHYAFGGAWGAAYGATAATFPKASGPIGGAAFGMLVWVASNDLLLPAFKLAAWPTHYPVRSHLYAIAAHLAYGAVMGAALDKLTPKKPAANLIVHASERPPEPVHMRTHAPDMLEAGAGI</sequence>